<protein>
    <recommendedName>
        <fullName evidence="2">threonine--tRNA ligase</fullName>
        <ecNumber evidence="2">6.1.1.3</ecNumber>
    </recommendedName>
    <alternativeName>
        <fullName evidence="10">Threonyl-tRNA synthetase</fullName>
    </alternativeName>
</protein>
<dbReference type="FunFam" id="3.30.930.10:FF:000002">
    <property type="entry name" value="Threonine--tRNA ligase"/>
    <property type="match status" value="1"/>
</dbReference>
<dbReference type="PRINTS" id="PR01047">
    <property type="entry name" value="TRNASYNTHTHR"/>
</dbReference>
<dbReference type="GO" id="GO:0006435">
    <property type="term" value="P:threonyl-tRNA aminoacylation"/>
    <property type="evidence" value="ECO:0007669"/>
    <property type="project" value="InterPro"/>
</dbReference>
<dbReference type="HAMAP" id="MF_00184">
    <property type="entry name" value="Thr_tRNA_synth"/>
    <property type="match status" value="1"/>
</dbReference>
<dbReference type="GO" id="GO:0005737">
    <property type="term" value="C:cytoplasm"/>
    <property type="evidence" value="ECO:0007669"/>
    <property type="project" value="InterPro"/>
</dbReference>
<dbReference type="InterPro" id="IPR012947">
    <property type="entry name" value="tRNA_SAD"/>
</dbReference>
<evidence type="ECO:0000256" key="6">
    <source>
        <dbReference type="ARBA" id="ARBA00022833"/>
    </source>
</evidence>
<dbReference type="InterPro" id="IPR033728">
    <property type="entry name" value="ThrRS_core"/>
</dbReference>
<name>A0A9W7AXV8_9STRA</name>
<dbReference type="Gene3D" id="3.30.54.20">
    <property type="match status" value="1"/>
</dbReference>
<dbReference type="NCBIfam" id="TIGR00418">
    <property type="entry name" value="thrS"/>
    <property type="match status" value="1"/>
</dbReference>
<evidence type="ECO:0000313" key="15">
    <source>
        <dbReference type="Proteomes" id="UP001165085"/>
    </source>
</evidence>
<dbReference type="InterPro" id="IPR045864">
    <property type="entry name" value="aa-tRNA-synth_II/BPL/LPL"/>
</dbReference>
<evidence type="ECO:0000256" key="9">
    <source>
        <dbReference type="ARBA" id="ARBA00023146"/>
    </source>
</evidence>
<reference evidence="15" key="1">
    <citation type="journal article" date="2023" name="Commun. Biol.">
        <title>Genome analysis of Parmales, the sister group of diatoms, reveals the evolutionary specialization of diatoms from phago-mixotrophs to photoautotrophs.</title>
        <authorList>
            <person name="Ban H."/>
            <person name="Sato S."/>
            <person name="Yoshikawa S."/>
            <person name="Yamada K."/>
            <person name="Nakamura Y."/>
            <person name="Ichinomiya M."/>
            <person name="Sato N."/>
            <person name="Blanc-Mathieu R."/>
            <person name="Endo H."/>
            <person name="Kuwata A."/>
            <person name="Ogata H."/>
        </authorList>
    </citation>
    <scope>NUCLEOTIDE SEQUENCE [LARGE SCALE GENOMIC DNA]</scope>
    <source>
        <strain evidence="15">NIES 3701</strain>
    </source>
</reference>
<keyword evidence="5" id="KW-0547">Nucleotide-binding</keyword>
<dbReference type="SMART" id="SM00863">
    <property type="entry name" value="tRNA_SAD"/>
    <property type="match status" value="1"/>
</dbReference>
<organism evidence="14 15">
    <name type="scientific">Triparma strigata</name>
    <dbReference type="NCBI Taxonomy" id="1606541"/>
    <lineage>
        <taxon>Eukaryota</taxon>
        <taxon>Sar</taxon>
        <taxon>Stramenopiles</taxon>
        <taxon>Ochrophyta</taxon>
        <taxon>Bolidophyceae</taxon>
        <taxon>Parmales</taxon>
        <taxon>Triparmaceae</taxon>
        <taxon>Triparma</taxon>
    </lineage>
</organism>
<evidence type="ECO:0000256" key="8">
    <source>
        <dbReference type="ARBA" id="ARBA00022917"/>
    </source>
</evidence>
<comment type="caution">
    <text evidence="14">The sequence shown here is derived from an EMBL/GenBank/DDBJ whole genome shotgun (WGS) entry which is preliminary data.</text>
</comment>
<dbReference type="FunFam" id="3.40.50.800:FF:000001">
    <property type="entry name" value="Threonine--tRNA ligase"/>
    <property type="match status" value="1"/>
</dbReference>
<dbReference type="Pfam" id="PF03129">
    <property type="entry name" value="HGTP_anticodon"/>
    <property type="match status" value="1"/>
</dbReference>
<dbReference type="FunFam" id="3.30.54.20:FF:000002">
    <property type="entry name" value="Threonine--tRNA ligase"/>
    <property type="match status" value="1"/>
</dbReference>
<dbReference type="CDD" id="cd00860">
    <property type="entry name" value="ThrRS_anticodon"/>
    <property type="match status" value="1"/>
</dbReference>
<keyword evidence="4" id="KW-0479">Metal-binding</keyword>
<keyword evidence="9" id="KW-0030">Aminoacyl-tRNA synthetase</keyword>
<dbReference type="PROSITE" id="PS50862">
    <property type="entry name" value="AA_TRNA_LIGASE_II"/>
    <property type="match status" value="1"/>
</dbReference>
<dbReference type="InterPro" id="IPR006195">
    <property type="entry name" value="aa-tRNA-synth_II"/>
</dbReference>
<dbReference type="InterPro" id="IPR004154">
    <property type="entry name" value="Anticodon-bd"/>
</dbReference>
<dbReference type="Gene3D" id="3.40.50.800">
    <property type="entry name" value="Anticodon-binding domain"/>
    <property type="match status" value="1"/>
</dbReference>
<evidence type="ECO:0000256" key="12">
    <source>
        <dbReference type="SAM" id="MobiDB-lite"/>
    </source>
</evidence>
<dbReference type="GO" id="GO:0005524">
    <property type="term" value="F:ATP binding"/>
    <property type="evidence" value="ECO:0007669"/>
    <property type="project" value="UniProtKB-KW"/>
</dbReference>
<evidence type="ECO:0000256" key="3">
    <source>
        <dbReference type="ARBA" id="ARBA00022598"/>
    </source>
</evidence>
<comment type="similarity">
    <text evidence="1">Belongs to the class-II aminoacyl-tRNA synthetase family.</text>
</comment>
<dbReference type="EMBL" id="BRXY01000240">
    <property type="protein sequence ID" value="GMH80039.1"/>
    <property type="molecule type" value="Genomic_DNA"/>
</dbReference>
<dbReference type="InterPro" id="IPR002314">
    <property type="entry name" value="aa-tRNA-synt_IIb"/>
</dbReference>
<dbReference type="SUPFAM" id="SSF55186">
    <property type="entry name" value="ThrRS/AlaRS common domain"/>
    <property type="match status" value="1"/>
</dbReference>
<keyword evidence="8" id="KW-0648">Protein biosynthesis</keyword>
<dbReference type="EC" id="6.1.1.3" evidence="2"/>
<dbReference type="Pfam" id="PF07973">
    <property type="entry name" value="tRNA_SAD"/>
    <property type="match status" value="1"/>
</dbReference>
<evidence type="ECO:0000259" key="13">
    <source>
        <dbReference type="PROSITE" id="PS50862"/>
    </source>
</evidence>
<comment type="catalytic activity">
    <reaction evidence="11">
        <text>tRNA(Thr) + L-threonine + ATP = L-threonyl-tRNA(Thr) + AMP + diphosphate + H(+)</text>
        <dbReference type="Rhea" id="RHEA:24624"/>
        <dbReference type="Rhea" id="RHEA-COMP:9670"/>
        <dbReference type="Rhea" id="RHEA-COMP:9704"/>
        <dbReference type="ChEBI" id="CHEBI:15378"/>
        <dbReference type="ChEBI" id="CHEBI:30616"/>
        <dbReference type="ChEBI" id="CHEBI:33019"/>
        <dbReference type="ChEBI" id="CHEBI:57926"/>
        <dbReference type="ChEBI" id="CHEBI:78442"/>
        <dbReference type="ChEBI" id="CHEBI:78534"/>
        <dbReference type="ChEBI" id="CHEBI:456215"/>
        <dbReference type="EC" id="6.1.1.3"/>
    </reaction>
</comment>
<sequence>MLLRPALKTMSRSWGLNSRLFSAVAGSEPAVLKAEVIPTNENDPDLLKIRHSTAHVMAMAVQSLYPEAQVTIGPWIDNGFYYDFFMTNNTALASEDFKKIKKAMDKIISKDLPIRREEVSREEAERRIKSINEPFKLEILESIKTEPITIYHIGEGDDTWWDLCAGPHVESTGALPKKAIELQSVAGAYWRGDEKREMLSRIYATAWHDPGQLKAYKKRVEEAKKRDHRVLGKKLDLFSIQEDAGGGLVFWHPKGSKIRANIEDFWRDAHIRNGYDIVYTPHIANVDLWKTSGHFDFYKEGMFDQMDVEGQEYQIKPMNCPFHCIMYKDDLRSYRDLPLRWGELGTVYRYERSGTLHGLMRVRGFTQDDAHIFCLPEQLTDEIVGVLDLTEEILSKFGFTDYDIMLSTRPEKSVGSDKIWDDATEALRGALERKGWDYGIDEGGGAFYGPKIDLKIRDAIGRTWQCSTVQCDFNLPERFDLTYKTSEGTTERPIMVHRAIFGSIERFFGILVENCAGDFPLWLAPVQLKICPVTESVHDYCHEVKAKAAKAGIRVEVDRGVDRLPKQVRNAEKGKVPIMAIVGVKEMETGELAIRRKGMGDVGSFTVDDFITNMLESIGNTKEFEFEGRIDPKPDKPEEPSE</sequence>
<evidence type="ECO:0000256" key="4">
    <source>
        <dbReference type="ARBA" id="ARBA00022723"/>
    </source>
</evidence>
<feature type="region of interest" description="Disordered" evidence="12">
    <location>
        <begin position="623"/>
        <end position="642"/>
    </location>
</feature>
<dbReference type="InterPro" id="IPR047246">
    <property type="entry name" value="ThrRS_anticodon"/>
</dbReference>
<dbReference type="GO" id="GO:0046872">
    <property type="term" value="F:metal ion binding"/>
    <property type="evidence" value="ECO:0007669"/>
    <property type="project" value="UniProtKB-KW"/>
</dbReference>
<dbReference type="Gene3D" id="3.30.980.10">
    <property type="entry name" value="Threonyl-trna Synthetase, Chain A, domain 2"/>
    <property type="match status" value="1"/>
</dbReference>
<dbReference type="Gene3D" id="3.30.930.10">
    <property type="entry name" value="Bira Bifunctional Protein, Domain 2"/>
    <property type="match status" value="1"/>
</dbReference>
<accession>A0A9W7AXV8</accession>
<keyword evidence="7" id="KW-0067">ATP-binding</keyword>
<dbReference type="PANTHER" id="PTHR11451">
    <property type="entry name" value="THREONINE-TRNA LIGASE"/>
    <property type="match status" value="1"/>
</dbReference>
<dbReference type="CDD" id="cd00771">
    <property type="entry name" value="ThrRS_core"/>
    <property type="match status" value="1"/>
</dbReference>
<dbReference type="Pfam" id="PF00587">
    <property type="entry name" value="tRNA-synt_2b"/>
    <property type="match status" value="1"/>
</dbReference>
<evidence type="ECO:0000256" key="7">
    <source>
        <dbReference type="ARBA" id="ARBA00022840"/>
    </source>
</evidence>
<proteinExistence type="inferred from homology"/>
<dbReference type="SUPFAM" id="SSF52954">
    <property type="entry name" value="Class II aaRS ABD-related"/>
    <property type="match status" value="1"/>
</dbReference>
<keyword evidence="3" id="KW-0436">Ligase</keyword>
<dbReference type="InterPro" id="IPR018163">
    <property type="entry name" value="Thr/Ala-tRNA-synth_IIc_edit"/>
</dbReference>
<evidence type="ECO:0000256" key="2">
    <source>
        <dbReference type="ARBA" id="ARBA00013163"/>
    </source>
</evidence>
<evidence type="ECO:0000256" key="5">
    <source>
        <dbReference type="ARBA" id="ARBA00022741"/>
    </source>
</evidence>
<feature type="domain" description="Aminoacyl-transfer RNA synthetases class-II family profile" evidence="13">
    <location>
        <begin position="227"/>
        <end position="520"/>
    </location>
</feature>
<dbReference type="OrthoDB" id="5423599at2759"/>
<dbReference type="SUPFAM" id="SSF55681">
    <property type="entry name" value="Class II aaRS and biotin synthetases"/>
    <property type="match status" value="1"/>
</dbReference>
<dbReference type="AlphaFoldDB" id="A0A9W7AXV8"/>
<gene>
    <name evidence="14" type="ORF">TrST_g2832</name>
</gene>
<evidence type="ECO:0000313" key="14">
    <source>
        <dbReference type="EMBL" id="GMH80039.1"/>
    </source>
</evidence>
<dbReference type="InterPro" id="IPR002320">
    <property type="entry name" value="Thr-tRNA-ligase_IIa"/>
</dbReference>
<evidence type="ECO:0000256" key="1">
    <source>
        <dbReference type="ARBA" id="ARBA00008226"/>
    </source>
</evidence>
<evidence type="ECO:0000256" key="10">
    <source>
        <dbReference type="ARBA" id="ARBA00031900"/>
    </source>
</evidence>
<evidence type="ECO:0000256" key="11">
    <source>
        <dbReference type="ARBA" id="ARBA00049515"/>
    </source>
</evidence>
<dbReference type="GO" id="GO:0004829">
    <property type="term" value="F:threonine-tRNA ligase activity"/>
    <property type="evidence" value="ECO:0007669"/>
    <property type="project" value="UniProtKB-EC"/>
</dbReference>
<dbReference type="Proteomes" id="UP001165085">
    <property type="component" value="Unassembled WGS sequence"/>
</dbReference>
<keyword evidence="6" id="KW-0862">Zinc</keyword>
<dbReference type="InterPro" id="IPR036621">
    <property type="entry name" value="Anticodon-bd_dom_sf"/>
</dbReference>
<keyword evidence="15" id="KW-1185">Reference proteome</keyword>
<dbReference type="PANTHER" id="PTHR11451:SF44">
    <property type="entry name" value="THREONINE--TRNA LIGASE, CHLOROPLASTIC_MITOCHONDRIAL 2"/>
    <property type="match status" value="1"/>
</dbReference>